<dbReference type="PANTHER" id="PTHR11839:SF22">
    <property type="entry name" value="NUDIX HYDROLASE 26, CHLOROPLASTIC"/>
    <property type="match status" value="1"/>
</dbReference>
<dbReference type="InterPro" id="IPR015797">
    <property type="entry name" value="NUDIX_hydrolase-like_dom_sf"/>
</dbReference>
<gene>
    <name evidence="2" type="ORF">CBR_g4841</name>
</gene>
<reference evidence="2 3" key="1">
    <citation type="journal article" date="2018" name="Cell">
        <title>The Chara Genome: Secondary Complexity and Implications for Plant Terrestrialization.</title>
        <authorList>
            <person name="Nishiyama T."/>
            <person name="Sakayama H."/>
            <person name="Vries J.D."/>
            <person name="Buschmann H."/>
            <person name="Saint-Marcoux D."/>
            <person name="Ullrich K.K."/>
            <person name="Haas F.B."/>
            <person name="Vanderstraeten L."/>
            <person name="Becker D."/>
            <person name="Lang D."/>
            <person name="Vosolsobe S."/>
            <person name="Rombauts S."/>
            <person name="Wilhelmsson P.K.I."/>
            <person name="Janitza P."/>
            <person name="Kern R."/>
            <person name="Heyl A."/>
            <person name="Rumpler F."/>
            <person name="Villalobos L.I.A.C."/>
            <person name="Clay J.M."/>
            <person name="Skokan R."/>
            <person name="Toyoda A."/>
            <person name="Suzuki Y."/>
            <person name="Kagoshima H."/>
            <person name="Schijlen E."/>
            <person name="Tajeshwar N."/>
            <person name="Catarino B."/>
            <person name="Hetherington A.J."/>
            <person name="Saltykova A."/>
            <person name="Bonnot C."/>
            <person name="Breuninger H."/>
            <person name="Symeonidi A."/>
            <person name="Radhakrishnan G.V."/>
            <person name="Van Nieuwerburgh F."/>
            <person name="Deforce D."/>
            <person name="Chang C."/>
            <person name="Karol K.G."/>
            <person name="Hedrich R."/>
            <person name="Ulvskov P."/>
            <person name="Glockner G."/>
            <person name="Delwiche C.F."/>
            <person name="Petrasek J."/>
            <person name="Van de Peer Y."/>
            <person name="Friml J."/>
            <person name="Beilby M."/>
            <person name="Dolan L."/>
            <person name="Kohara Y."/>
            <person name="Sugano S."/>
            <person name="Fujiyama A."/>
            <person name="Delaux P.-M."/>
            <person name="Quint M."/>
            <person name="TheiBen G."/>
            <person name="Hagemann M."/>
            <person name="Harholt J."/>
            <person name="Dunand C."/>
            <person name="Zachgo S."/>
            <person name="Langdale J."/>
            <person name="Maumus F."/>
            <person name="Straeten D.V.D."/>
            <person name="Gould S.B."/>
            <person name="Rensing S.A."/>
        </authorList>
    </citation>
    <scope>NUCLEOTIDE SEQUENCE [LARGE SCALE GENOMIC DNA]</scope>
    <source>
        <strain evidence="2 3">S276</strain>
    </source>
</reference>
<dbReference type="SUPFAM" id="SSF55811">
    <property type="entry name" value="Nudix"/>
    <property type="match status" value="1"/>
</dbReference>
<name>A0A388KIY4_CHABU</name>
<keyword evidence="3" id="KW-1185">Reference proteome</keyword>
<dbReference type="OrthoDB" id="276276at2759"/>
<organism evidence="2 3">
    <name type="scientific">Chara braunii</name>
    <name type="common">Braun's stonewort</name>
    <dbReference type="NCBI Taxonomy" id="69332"/>
    <lineage>
        <taxon>Eukaryota</taxon>
        <taxon>Viridiplantae</taxon>
        <taxon>Streptophyta</taxon>
        <taxon>Charophyceae</taxon>
        <taxon>Charales</taxon>
        <taxon>Characeae</taxon>
        <taxon>Chara</taxon>
    </lineage>
</organism>
<dbReference type="Gramene" id="GBG70014">
    <property type="protein sequence ID" value="GBG70014"/>
    <property type="gene ID" value="CBR_g4841"/>
</dbReference>
<dbReference type="GO" id="GO:0034432">
    <property type="term" value="F:bis(5'-adenosyl)-pentaphosphatase activity"/>
    <property type="evidence" value="ECO:0007669"/>
    <property type="project" value="TreeGrafter"/>
</dbReference>
<dbReference type="Proteomes" id="UP000265515">
    <property type="component" value="Unassembled WGS sequence"/>
</dbReference>
<evidence type="ECO:0000256" key="1">
    <source>
        <dbReference type="ARBA" id="ARBA00022801"/>
    </source>
</evidence>
<dbReference type="Gene3D" id="3.90.79.10">
    <property type="entry name" value="Nucleoside Triphosphate Pyrophosphohydrolase"/>
    <property type="match status" value="1"/>
</dbReference>
<dbReference type="EMBL" id="BFEA01000124">
    <property type="protein sequence ID" value="GBG70014.1"/>
    <property type="molecule type" value="Genomic_DNA"/>
</dbReference>
<keyword evidence="1" id="KW-0378">Hydrolase</keyword>
<evidence type="ECO:0000313" key="2">
    <source>
        <dbReference type="EMBL" id="GBG70014.1"/>
    </source>
</evidence>
<dbReference type="GO" id="GO:0019693">
    <property type="term" value="P:ribose phosphate metabolic process"/>
    <property type="evidence" value="ECO:0007669"/>
    <property type="project" value="TreeGrafter"/>
</dbReference>
<proteinExistence type="predicted"/>
<accession>A0A388KIY4</accession>
<dbReference type="GO" id="GO:0006753">
    <property type="term" value="P:nucleoside phosphate metabolic process"/>
    <property type="evidence" value="ECO:0007669"/>
    <property type="project" value="TreeGrafter"/>
</dbReference>
<dbReference type="AlphaFoldDB" id="A0A388KIY4"/>
<protein>
    <submittedName>
        <fullName evidence="2">Uncharacterized protein</fullName>
    </submittedName>
</protein>
<dbReference type="GO" id="GO:0009507">
    <property type="term" value="C:chloroplast"/>
    <property type="evidence" value="ECO:0007669"/>
    <property type="project" value="TreeGrafter"/>
</dbReference>
<sequence>MPLPVPFAATSSSATSSAGSPFATKPFATTPSAANPFAAMSSSAASSAVVTTSAASSTYVSEWLKYDFPPDIKEKVRRLWGAEWTGQAQKWFLFRFKGKEDEVSLAGDGKEAAEFSEWKWAPAEDVIKQAVDFKRPVYEQVFQHFVPLLGSKQAIK</sequence>
<comment type="caution">
    <text evidence="2">The sequence shown here is derived from an EMBL/GenBank/DDBJ whole genome shotgun (WGS) entry which is preliminary data.</text>
</comment>
<dbReference type="PANTHER" id="PTHR11839">
    <property type="entry name" value="UDP/ADP-SUGAR PYROPHOSPHATASE"/>
    <property type="match status" value="1"/>
</dbReference>
<dbReference type="GO" id="GO:0008893">
    <property type="term" value="F:guanosine-3',5'-bis(diphosphate) 3'-diphosphatase activity"/>
    <property type="evidence" value="ECO:0007669"/>
    <property type="project" value="TreeGrafter"/>
</dbReference>
<evidence type="ECO:0000313" key="3">
    <source>
        <dbReference type="Proteomes" id="UP000265515"/>
    </source>
</evidence>